<gene>
    <name evidence="1" type="ORF">CLIB1444_07S02058</name>
</gene>
<evidence type="ECO:0000313" key="1">
    <source>
        <dbReference type="EMBL" id="CAH6721770.1"/>
    </source>
</evidence>
<proteinExistence type="predicted"/>
<reference evidence="1" key="1">
    <citation type="submission" date="2022-06" db="EMBL/GenBank/DDBJ databases">
        <authorList>
            <person name="Legras J.-L."/>
            <person name="Devillers H."/>
            <person name="Grondin C."/>
        </authorList>
    </citation>
    <scope>NUCLEOTIDE SEQUENCE</scope>
    <source>
        <strain evidence="1">CLIB 1444</strain>
    </source>
</reference>
<evidence type="ECO:0000313" key="2">
    <source>
        <dbReference type="Proteomes" id="UP001152531"/>
    </source>
</evidence>
<dbReference type="EMBL" id="CALSDN010000007">
    <property type="protein sequence ID" value="CAH6721770.1"/>
    <property type="molecule type" value="Genomic_DNA"/>
</dbReference>
<comment type="caution">
    <text evidence="1">The sequence shown here is derived from an EMBL/GenBank/DDBJ whole genome shotgun (WGS) entry which is preliminary data.</text>
</comment>
<sequence>MSVCILTGASTGIGNAIAKIYLSKEGTKLIAVARSQGPLEELVKEFGEERVGIVVGDIAKTETTEKCIDLAISKFGKIDSVIANAGVLEPVTSVEDLDINAWKKAFDINFFSVVELAKLSLPHLRQSKGRFVSVSSGASIGATKGWGCYGSSKAALNHLMLTLADDEPEIQTISVAPGVVDTSMQDNIRGKYKDQMKAAHKRFIDLKNDNKLLTPDVPATIYVNLVLKGWDSAINGKYLRYSDEALKDYAH</sequence>
<protein>
    <submittedName>
        <fullName evidence="1">Uncharacterized oxidoreductase</fullName>
    </submittedName>
</protein>
<name>A0ACA9Y9P6_9ASCO</name>
<organism evidence="1 2">
    <name type="scientific">[Candida] jaroonii</name>
    <dbReference type="NCBI Taxonomy" id="467808"/>
    <lineage>
        <taxon>Eukaryota</taxon>
        <taxon>Fungi</taxon>
        <taxon>Dikarya</taxon>
        <taxon>Ascomycota</taxon>
        <taxon>Saccharomycotina</taxon>
        <taxon>Pichiomycetes</taxon>
        <taxon>Debaryomycetaceae</taxon>
        <taxon>Yamadazyma</taxon>
    </lineage>
</organism>
<keyword evidence="2" id="KW-1185">Reference proteome</keyword>
<accession>A0ACA9Y9P6</accession>
<dbReference type="Proteomes" id="UP001152531">
    <property type="component" value="Unassembled WGS sequence"/>
</dbReference>